<evidence type="ECO:0000313" key="2">
    <source>
        <dbReference type="EMBL" id="CDS12751.1"/>
    </source>
</evidence>
<accession>A0A077WYR9</accession>
<gene>
    <name evidence="2" type="ORF">LRAMOSA04935</name>
</gene>
<name>A0A077WYR9_9FUNG</name>
<protein>
    <submittedName>
        <fullName evidence="2">Uncharacterized protein</fullName>
    </submittedName>
</protein>
<dbReference type="AlphaFoldDB" id="A0A077WYR9"/>
<feature type="region of interest" description="Disordered" evidence="1">
    <location>
        <begin position="23"/>
        <end position="75"/>
    </location>
</feature>
<proteinExistence type="predicted"/>
<evidence type="ECO:0000256" key="1">
    <source>
        <dbReference type="SAM" id="MobiDB-lite"/>
    </source>
</evidence>
<reference evidence="2" key="1">
    <citation type="journal article" date="2014" name="Genome Announc.">
        <title>De novo whole-genome sequence and genome annotation of Lichtheimia ramosa.</title>
        <authorList>
            <person name="Linde J."/>
            <person name="Schwartze V."/>
            <person name="Binder U."/>
            <person name="Lass-Florl C."/>
            <person name="Voigt K."/>
            <person name="Horn F."/>
        </authorList>
    </citation>
    <scope>NUCLEOTIDE SEQUENCE</scope>
    <source>
        <strain evidence="2">JMRC FSU:6197</strain>
    </source>
</reference>
<organism evidence="2">
    <name type="scientific">Lichtheimia ramosa</name>
    <dbReference type="NCBI Taxonomy" id="688394"/>
    <lineage>
        <taxon>Eukaryota</taxon>
        <taxon>Fungi</taxon>
        <taxon>Fungi incertae sedis</taxon>
        <taxon>Mucoromycota</taxon>
        <taxon>Mucoromycotina</taxon>
        <taxon>Mucoromycetes</taxon>
        <taxon>Mucorales</taxon>
        <taxon>Lichtheimiaceae</taxon>
        <taxon>Lichtheimia</taxon>
    </lineage>
</organism>
<sequence length="139" mass="14642">MYQPTLTHPQEFLSLLTSSNGYCGSTEDSAIPHPPRSSTTTMFESDLSPHESSTRSPTPAPPQQQHQHFSAAPSTPLSCCWPMTTPTSSNESVIAVSGTASNSNTEASAAVIQATGIDTSSHGMFSMDPDYTTGFGQGE</sequence>
<dbReference type="EMBL" id="LK023368">
    <property type="protein sequence ID" value="CDS12751.1"/>
    <property type="molecule type" value="Genomic_DNA"/>
</dbReference>
<feature type="region of interest" description="Disordered" evidence="1">
    <location>
        <begin position="119"/>
        <end position="139"/>
    </location>
</feature>
<feature type="compositionally biased region" description="Low complexity" evidence="1">
    <location>
        <begin position="63"/>
        <end position="74"/>
    </location>
</feature>